<evidence type="ECO:0000256" key="2">
    <source>
        <dbReference type="ARBA" id="ARBA00023125"/>
    </source>
</evidence>
<dbReference type="Proteomes" id="UP001596087">
    <property type="component" value="Unassembled WGS sequence"/>
</dbReference>
<dbReference type="SUPFAM" id="SSF55781">
    <property type="entry name" value="GAF domain-like"/>
    <property type="match status" value="1"/>
</dbReference>
<name>A0ABW0BKD4_9ACTN</name>
<evidence type="ECO:0000259" key="4">
    <source>
        <dbReference type="PROSITE" id="PS50043"/>
    </source>
</evidence>
<dbReference type="SUPFAM" id="SSF46894">
    <property type="entry name" value="C-terminal effector domain of the bipartite response regulators"/>
    <property type="match status" value="1"/>
</dbReference>
<dbReference type="InterPro" id="IPR029016">
    <property type="entry name" value="GAF-like_dom_sf"/>
</dbReference>
<dbReference type="InterPro" id="IPR016032">
    <property type="entry name" value="Sig_transdc_resp-reg_C-effctor"/>
</dbReference>
<evidence type="ECO:0000313" key="5">
    <source>
        <dbReference type="EMBL" id="MFC5177673.1"/>
    </source>
</evidence>
<keyword evidence="6" id="KW-1185">Reference proteome</keyword>
<dbReference type="Pfam" id="PF00196">
    <property type="entry name" value="GerE"/>
    <property type="match status" value="1"/>
</dbReference>
<dbReference type="SMART" id="SM00421">
    <property type="entry name" value="HTH_LUXR"/>
    <property type="match status" value="1"/>
</dbReference>
<keyword evidence="1" id="KW-0805">Transcription regulation</keyword>
<reference evidence="6" key="1">
    <citation type="journal article" date="2019" name="Int. J. Syst. Evol. Microbiol.">
        <title>The Global Catalogue of Microorganisms (GCM) 10K type strain sequencing project: providing services to taxonomists for standard genome sequencing and annotation.</title>
        <authorList>
            <consortium name="The Broad Institute Genomics Platform"/>
            <consortium name="The Broad Institute Genome Sequencing Center for Infectious Disease"/>
            <person name="Wu L."/>
            <person name="Ma J."/>
        </authorList>
    </citation>
    <scope>NUCLEOTIDE SEQUENCE [LARGE SCALE GENOMIC DNA]</scope>
    <source>
        <strain evidence="6">DFY41</strain>
    </source>
</reference>
<keyword evidence="2" id="KW-0238">DNA-binding</keyword>
<accession>A0ABW0BKD4</accession>
<evidence type="ECO:0000313" key="6">
    <source>
        <dbReference type="Proteomes" id="UP001596087"/>
    </source>
</evidence>
<protein>
    <submittedName>
        <fullName evidence="5">LuxR C-terminal-related transcriptional regulator</fullName>
    </submittedName>
</protein>
<dbReference type="InterPro" id="IPR000792">
    <property type="entry name" value="Tscrpt_reg_LuxR_C"/>
</dbReference>
<comment type="caution">
    <text evidence="5">The sequence shown here is derived from an EMBL/GenBank/DDBJ whole genome shotgun (WGS) entry which is preliminary data.</text>
</comment>
<dbReference type="PANTHER" id="PTHR44688:SF16">
    <property type="entry name" value="DNA-BINDING TRANSCRIPTIONAL ACTIVATOR DEVR_DOSR"/>
    <property type="match status" value="1"/>
</dbReference>
<dbReference type="CDD" id="cd06170">
    <property type="entry name" value="LuxR_C_like"/>
    <property type="match status" value="1"/>
</dbReference>
<organism evidence="5 6">
    <name type="scientific">Nocardioides taihuensis</name>
    <dbReference type="NCBI Taxonomy" id="1835606"/>
    <lineage>
        <taxon>Bacteria</taxon>
        <taxon>Bacillati</taxon>
        <taxon>Actinomycetota</taxon>
        <taxon>Actinomycetes</taxon>
        <taxon>Propionibacteriales</taxon>
        <taxon>Nocardioidaceae</taxon>
        <taxon>Nocardioides</taxon>
    </lineage>
</organism>
<evidence type="ECO:0000256" key="1">
    <source>
        <dbReference type="ARBA" id="ARBA00023015"/>
    </source>
</evidence>
<sequence>MSSTASSRLGRTRGDVERVAGRATDVAGLFEGVAGVVGDVLPVSGWCAHTLDPTTAMVTGGVAHEGYRADLVPRLLEIEYVVGDVNPFDELLHQPSPAGVLHDATDGEPTRSLRYTDVMVPSGIEHELRVVLRHQQRPWGALVLLRDPDGPAFTARERDAVAGLGPTLALSLKRMLLRGFVDSGGVPEHAGLLVIGADGDVESATTEAEHWLDDLRDHDGAVPLPVRALASSAGDADGRAVRARARGRSGTWLTLTAWRLGDRVAVSMESAAPHDLTALALEAYSLSPREREIVELVLLGWSTAEIGTRLHLSPYTVQDHLKTVFDKTGVRSRRELAADLFFRHYLPRIERGARLNADGWFADD</sequence>
<dbReference type="InterPro" id="IPR036388">
    <property type="entry name" value="WH-like_DNA-bd_sf"/>
</dbReference>
<dbReference type="PROSITE" id="PS50043">
    <property type="entry name" value="HTH_LUXR_2"/>
    <property type="match status" value="1"/>
</dbReference>
<dbReference type="PANTHER" id="PTHR44688">
    <property type="entry name" value="DNA-BINDING TRANSCRIPTIONAL ACTIVATOR DEVR_DOSR"/>
    <property type="match status" value="1"/>
</dbReference>
<dbReference type="RefSeq" id="WP_378590882.1">
    <property type="nucleotide sequence ID" value="NZ_JBHSKD010000015.1"/>
</dbReference>
<proteinExistence type="predicted"/>
<dbReference type="EMBL" id="JBHSKD010000015">
    <property type="protein sequence ID" value="MFC5177673.1"/>
    <property type="molecule type" value="Genomic_DNA"/>
</dbReference>
<dbReference type="Gene3D" id="3.30.450.40">
    <property type="match status" value="1"/>
</dbReference>
<evidence type="ECO:0000256" key="3">
    <source>
        <dbReference type="ARBA" id="ARBA00023163"/>
    </source>
</evidence>
<keyword evidence="3" id="KW-0804">Transcription</keyword>
<feature type="domain" description="HTH luxR-type" evidence="4">
    <location>
        <begin position="279"/>
        <end position="345"/>
    </location>
</feature>
<dbReference type="PRINTS" id="PR00038">
    <property type="entry name" value="HTHLUXR"/>
</dbReference>
<dbReference type="Gene3D" id="1.10.10.10">
    <property type="entry name" value="Winged helix-like DNA-binding domain superfamily/Winged helix DNA-binding domain"/>
    <property type="match status" value="1"/>
</dbReference>
<gene>
    <name evidence="5" type="ORF">ACFPGP_13405</name>
</gene>